<organism evidence="1 2">
    <name type="scientific">Tritrichomonas musculus</name>
    <dbReference type="NCBI Taxonomy" id="1915356"/>
    <lineage>
        <taxon>Eukaryota</taxon>
        <taxon>Metamonada</taxon>
        <taxon>Parabasalia</taxon>
        <taxon>Tritrichomonadida</taxon>
        <taxon>Tritrichomonadidae</taxon>
        <taxon>Tritrichomonas</taxon>
    </lineage>
</organism>
<evidence type="ECO:0000313" key="1">
    <source>
        <dbReference type="EMBL" id="KAK8896311.1"/>
    </source>
</evidence>
<evidence type="ECO:0000313" key="2">
    <source>
        <dbReference type="Proteomes" id="UP001470230"/>
    </source>
</evidence>
<sequence>MAFNQNSFLGFTNNQIIEFINDINNQLNENIPISRERGSHRRNIRTLINYLNQHNAQEIINPEFNDDEFEEGLDKFIIHEQERLQYEQNYLDSINNESIHENELNETYTQYFNKQHELNKSYEQNYNENILNRESFYDDELDEENIQYFERQAEIENLMMQFN</sequence>
<comment type="caution">
    <text evidence="1">The sequence shown here is derived from an EMBL/GenBank/DDBJ whole genome shotgun (WGS) entry which is preliminary data.</text>
</comment>
<accession>A0ABR2L024</accession>
<name>A0ABR2L024_9EUKA</name>
<dbReference type="Proteomes" id="UP001470230">
    <property type="component" value="Unassembled WGS sequence"/>
</dbReference>
<keyword evidence="2" id="KW-1185">Reference proteome</keyword>
<proteinExistence type="predicted"/>
<dbReference type="EMBL" id="JAPFFF010000002">
    <property type="protein sequence ID" value="KAK8896311.1"/>
    <property type="molecule type" value="Genomic_DNA"/>
</dbReference>
<reference evidence="1 2" key="1">
    <citation type="submission" date="2024-04" db="EMBL/GenBank/DDBJ databases">
        <title>Tritrichomonas musculus Genome.</title>
        <authorList>
            <person name="Alves-Ferreira E."/>
            <person name="Grigg M."/>
            <person name="Lorenzi H."/>
            <person name="Galac M."/>
        </authorList>
    </citation>
    <scope>NUCLEOTIDE SEQUENCE [LARGE SCALE GENOMIC DNA]</scope>
    <source>
        <strain evidence="1 2">EAF2021</strain>
    </source>
</reference>
<protein>
    <submittedName>
        <fullName evidence="1">Uncharacterized protein</fullName>
    </submittedName>
</protein>
<gene>
    <name evidence="1" type="ORF">M9Y10_014209</name>
</gene>